<sequence length="83" mass="9005">MVHPWASSSTASPCRTGTNPESIAFAIADKSADAIFFSEVNHPQENGEIPTEGIPSARKGETLLRVMCPTSRNRAEMNCILEE</sequence>
<organism evidence="1">
    <name type="scientific">Rhizophora mucronata</name>
    <name type="common">Asiatic mangrove</name>
    <dbReference type="NCBI Taxonomy" id="61149"/>
    <lineage>
        <taxon>Eukaryota</taxon>
        <taxon>Viridiplantae</taxon>
        <taxon>Streptophyta</taxon>
        <taxon>Embryophyta</taxon>
        <taxon>Tracheophyta</taxon>
        <taxon>Spermatophyta</taxon>
        <taxon>Magnoliopsida</taxon>
        <taxon>eudicotyledons</taxon>
        <taxon>Gunneridae</taxon>
        <taxon>Pentapetalae</taxon>
        <taxon>rosids</taxon>
        <taxon>fabids</taxon>
        <taxon>Malpighiales</taxon>
        <taxon>Rhizophoraceae</taxon>
        <taxon>Rhizophora</taxon>
    </lineage>
</organism>
<reference evidence="1" key="1">
    <citation type="submission" date="2018-02" db="EMBL/GenBank/DDBJ databases">
        <title>Rhizophora mucronata_Transcriptome.</title>
        <authorList>
            <person name="Meera S.P."/>
            <person name="Sreeshan A."/>
            <person name="Augustine A."/>
        </authorList>
    </citation>
    <scope>NUCLEOTIDE SEQUENCE</scope>
    <source>
        <tissue evidence="1">Leaf</tissue>
    </source>
</reference>
<proteinExistence type="predicted"/>
<name>A0A2P2K2Y3_RHIMU</name>
<protein>
    <submittedName>
        <fullName evidence="1">Uncharacterized protein</fullName>
    </submittedName>
</protein>
<accession>A0A2P2K2Y3</accession>
<evidence type="ECO:0000313" key="1">
    <source>
        <dbReference type="EMBL" id="MBX00082.1"/>
    </source>
</evidence>
<dbReference type="EMBL" id="GGEC01019598">
    <property type="protein sequence ID" value="MBX00082.1"/>
    <property type="molecule type" value="Transcribed_RNA"/>
</dbReference>
<dbReference type="AlphaFoldDB" id="A0A2P2K2Y3"/>